<evidence type="ECO:0000313" key="7">
    <source>
        <dbReference type="EMBL" id="CAB4715505.1"/>
    </source>
</evidence>
<dbReference type="Pfam" id="PF00441">
    <property type="entry name" value="Acyl-CoA_dh_1"/>
    <property type="match status" value="1"/>
</dbReference>
<dbReference type="EMBL" id="CAEZYK010000008">
    <property type="protein sequence ID" value="CAB4715505.1"/>
    <property type="molecule type" value="Genomic_DNA"/>
</dbReference>
<dbReference type="AlphaFoldDB" id="A0A6J7FDN5"/>
<proteinExistence type="inferred from homology"/>
<feature type="domain" description="Acyl-CoA dehydrogenase/oxidase C-terminal" evidence="6">
    <location>
        <begin position="181"/>
        <end position="320"/>
    </location>
</feature>
<dbReference type="EMBL" id="CAFBPQ010000001">
    <property type="protein sequence ID" value="CAB5012325.1"/>
    <property type="molecule type" value="Genomic_DNA"/>
</dbReference>
<dbReference type="GO" id="GO:0003995">
    <property type="term" value="F:acyl-CoA dehydrogenase activity"/>
    <property type="evidence" value="ECO:0007669"/>
    <property type="project" value="TreeGrafter"/>
</dbReference>
<dbReference type="EMBL" id="CAFBMM010000001">
    <property type="protein sequence ID" value="CAB4893191.1"/>
    <property type="molecule type" value="Genomic_DNA"/>
</dbReference>
<evidence type="ECO:0000259" key="6">
    <source>
        <dbReference type="Pfam" id="PF00441"/>
    </source>
</evidence>
<dbReference type="InterPro" id="IPR009075">
    <property type="entry name" value="AcylCo_DH/oxidase_C"/>
</dbReference>
<protein>
    <submittedName>
        <fullName evidence="8">Unannotated protein</fullName>
    </submittedName>
</protein>
<keyword evidence="5" id="KW-0560">Oxidoreductase</keyword>
<dbReference type="SUPFAM" id="SSF56645">
    <property type="entry name" value="Acyl-CoA dehydrogenase NM domain-like"/>
    <property type="match status" value="1"/>
</dbReference>
<dbReference type="GO" id="GO:0050660">
    <property type="term" value="F:flavin adenine dinucleotide binding"/>
    <property type="evidence" value="ECO:0007669"/>
    <property type="project" value="InterPro"/>
</dbReference>
<dbReference type="InterPro" id="IPR009100">
    <property type="entry name" value="AcylCoA_DH/oxidase_NM_dom_sf"/>
</dbReference>
<organism evidence="8">
    <name type="scientific">freshwater metagenome</name>
    <dbReference type="NCBI Taxonomy" id="449393"/>
    <lineage>
        <taxon>unclassified sequences</taxon>
        <taxon>metagenomes</taxon>
        <taxon>ecological metagenomes</taxon>
    </lineage>
</organism>
<evidence type="ECO:0000256" key="3">
    <source>
        <dbReference type="ARBA" id="ARBA00022630"/>
    </source>
</evidence>
<evidence type="ECO:0000256" key="1">
    <source>
        <dbReference type="ARBA" id="ARBA00001974"/>
    </source>
</evidence>
<dbReference type="PANTHER" id="PTHR43884:SF20">
    <property type="entry name" value="ACYL-COA DEHYDROGENASE FADE28"/>
    <property type="match status" value="1"/>
</dbReference>
<reference evidence="8" key="1">
    <citation type="submission" date="2020-05" db="EMBL/GenBank/DDBJ databases">
        <authorList>
            <person name="Chiriac C."/>
            <person name="Salcher M."/>
            <person name="Ghai R."/>
            <person name="Kavagutti S V."/>
        </authorList>
    </citation>
    <scope>NUCLEOTIDE SEQUENCE</scope>
</reference>
<gene>
    <name evidence="7" type="ORF">UFOPK2683_00248</name>
    <name evidence="8" type="ORF">UFOPK3605_00031</name>
    <name evidence="9" type="ORF">UFOPK3897_00035</name>
    <name evidence="10" type="ORF">UFOPK4121_00124</name>
</gene>
<dbReference type="EMBL" id="CAFBOF010000001">
    <property type="protein sequence ID" value="CAB4967982.1"/>
    <property type="molecule type" value="Genomic_DNA"/>
</dbReference>
<dbReference type="InterPro" id="IPR036250">
    <property type="entry name" value="AcylCo_DH-like_C"/>
</dbReference>
<keyword evidence="3" id="KW-0285">Flavoprotein</keyword>
<dbReference type="InterPro" id="IPR037069">
    <property type="entry name" value="AcylCoA_DH/ox_N_sf"/>
</dbReference>
<evidence type="ECO:0000313" key="9">
    <source>
        <dbReference type="EMBL" id="CAB4967982.1"/>
    </source>
</evidence>
<dbReference type="SUPFAM" id="SSF47203">
    <property type="entry name" value="Acyl-CoA dehydrogenase C-terminal domain-like"/>
    <property type="match status" value="1"/>
</dbReference>
<dbReference type="PANTHER" id="PTHR43884">
    <property type="entry name" value="ACYL-COA DEHYDROGENASE"/>
    <property type="match status" value="1"/>
</dbReference>
<comment type="cofactor">
    <cofactor evidence="1">
        <name>FAD</name>
        <dbReference type="ChEBI" id="CHEBI:57692"/>
    </cofactor>
</comment>
<keyword evidence="4" id="KW-0274">FAD</keyword>
<evidence type="ECO:0000256" key="2">
    <source>
        <dbReference type="ARBA" id="ARBA00009347"/>
    </source>
</evidence>
<dbReference type="Gene3D" id="1.10.540.10">
    <property type="entry name" value="Acyl-CoA dehydrogenase/oxidase, N-terminal domain"/>
    <property type="match status" value="1"/>
</dbReference>
<evidence type="ECO:0000313" key="8">
    <source>
        <dbReference type="EMBL" id="CAB4893191.1"/>
    </source>
</evidence>
<name>A0A6J7FDN5_9ZZZZ</name>
<accession>A0A6J7FDN5</accession>
<dbReference type="Gene3D" id="1.20.140.10">
    <property type="entry name" value="Butyryl-CoA Dehydrogenase, subunit A, domain 3"/>
    <property type="match status" value="1"/>
</dbReference>
<sequence>MNFDLSADQEDLRDGIRALCAGRFASERVRLGFDQEMHKELSDAGVFSLRTDGFSWADSSIAFQELGRVLVPGPLVWTHLANGAAGCEGIVTGVESWPDQSEAVANGEHRVMVEFGAQADTVLGLSNEGVMCFDAEAVRRAPQIDWPLDPLTPVSVLDKFPVGELFLGPDAAAQWRLGGAVLTSAYQVGMAQACVEIATSYALARDQFDRPIGSFQAIKHLLADMVVRAEVARAAVDAAAVTLDDLLTQDSAILSEVVRPVAGARVLAGEAALANAKGSLQVHGGMGFTWEMDVHLYLKRAWMLNTVFGTPTQHADFLAATLTTTSS</sequence>
<comment type="similarity">
    <text evidence="2">Belongs to the acyl-CoA dehydrogenase family.</text>
</comment>
<evidence type="ECO:0000313" key="10">
    <source>
        <dbReference type="EMBL" id="CAB5012325.1"/>
    </source>
</evidence>
<evidence type="ECO:0000256" key="5">
    <source>
        <dbReference type="ARBA" id="ARBA00023002"/>
    </source>
</evidence>
<evidence type="ECO:0000256" key="4">
    <source>
        <dbReference type="ARBA" id="ARBA00022827"/>
    </source>
</evidence>